<organism evidence="1 2">
    <name type="scientific">Prosthecochloris vibrioformis</name>
    <name type="common">Chlorobium vibrioforme</name>
    <dbReference type="NCBI Taxonomy" id="1098"/>
    <lineage>
        <taxon>Bacteria</taxon>
        <taxon>Pseudomonadati</taxon>
        <taxon>Chlorobiota</taxon>
        <taxon>Chlorobiia</taxon>
        <taxon>Chlorobiales</taxon>
        <taxon>Chlorobiaceae</taxon>
        <taxon>Prosthecochloris</taxon>
    </lineage>
</organism>
<protein>
    <submittedName>
        <fullName evidence="1">Uncharacterized protein</fullName>
    </submittedName>
</protein>
<evidence type="ECO:0000313" key="2">
    <source>
        <dbReference type="Proteomes" id="UP000309544"/>
    </source>
</evidence>
<accession>A0A5C4S3E0</accession>
<dbReference type="Proteomes" id="UP000309544">
    <property type="component" value="Unassembled WGS sequence"/>
</dbReference>
<sequence length="128" mass="14534">MKGFVNAIQEGVTGMIFRNSLFVPFHLELLTVWVGKEMSLLAVPDLITDLTEGNGAVALREGDTYTNLVFRKSGDMRKELGHEKGHIILHAAEKGCDIFDKDNLHYIKVHFSNKHLVTFELIEDPYYL</sequence>
<keyword evidence="2" id="KW-1185">Reference proteome</keyword>
<name>A0A5C4S3E0_PROVB</name>
<comment type="caution">
    <text evidence="1">The sequence shown here is derived from an EMBL/GenBank/DDBJ whole genome shotgun (WGS) entry which is preliminary data.</text>
</comment>
<proteinExistence type="predicted"/>
<dbReference type="AlphaFoldDB" id="A0A5C4S3E0"/>
<reference evidence="1 2" key="1">
    <citation type="submission" date="2019-05" db="EMBL/GenBank/DDBJ databases">
        <title>Draft Whole-Genome sequence of the green sulfur bacterium Prosthecochloris vibrioformis DSM 260.</title>
        <authorList>
            <person name="Meyer T.E."/>
            <person name="Kyndt J.A."/>
        </authorList>
    </citation>
    <scope>NUCLEOTIDE SEQUENCE [LARGE SCALE GENOMIC DNA]</scope>
    <source>
        <strain evidence="1 2">DSM 260</strain>
    </source>
</reference>
<gene>
    <name evidence="1" type="ORF">FGF68_02155</name>
</gene>
<dbReference type="EMBL" id="VDCI01000001">
    <property type="protein sequence ID" value="TNJ38003.1"/>
    <property type="molecule type" value="Genomic_DNA"/>
</dbReference>
<dbReference type="RefSeq" id="WP_068867773.1">
    <property type="nucleotide sequence ID" value="NZ_VDCI01000001.1"/>
</dbReference>
<evidence type="ECO:0000313" key="1">
    <source>
        <dbReference type="EMBL" id="TNJ38003.1"/>
    </source>
</evidence>